<feature type="region of interest" description="Disordered" evidence="1">
    <location>
        <begin position="1"/>
        <end position="27"/>
    </location>
</feature>
<reference evidence="2 3" key="1">
    <citation type="submission" date="2022-07" db="EMBL/GenBank/DDBJ databases">
        <authorList>
            <person name="Phongsopitanun W."/>
            <person name="Tanasupawat S."/>
        </authorList>
    </citation>
    <scope>NUCLEOTIDE SEQUENCE [LARGE SCALE GENOMIC DNA]</scope>
    <source>
        <strain evidence="2 3">RCU-064</strain>
    </source>
</reference>
<dbReference type="Proteomes" id="UP001204746">
    <property type="component" value="Unassembled WGS sequence"/>
</dbReference>
<evidence type="ECO:0000313" key="3">
    <source>
        <dbReference type="Proteomes" id="UP001204746"/>
    </source>
</evidence>
<gene>
    <name evidence="2" type="ORF">NP777_41820</name>
</gene>
<protein>
    <submittedName>
        <fullName evidence="2">Uncharacterized protein</fullName>
    </submittedName>
</protein>
<sequence length="157" mass="17391">MTNQEPPPPAELLYDRENSTDDVGPVDLTTWDDIEISDTRRVGDTQYTRGVVRGTSQERIWAEFDFGEGLRNTEEVTNSRELSPSAVGRVWETLTGPAAPTDVEHQALYVDTVVLGERAEELKTLHLHEQELPPAPAAPAAVDVPDIDLDDDIDIDL</sequence>
<evidence type="ECO:0000313" key="2">
    <source>
        <dbReference type="EMBL" id="MCQ8194659.1"/>
    </source>
</evidence>
<proteinExistence type="predicted"/>
<name>A0ABT1VB93_9ACTN</name>
<dbReference type="RefSeq" id="WP_256655421.1">
    <property type="nucleotide sequence ID" value="NZ_JANIAA010000051.1"/>
</dbReference>
<organism evidence="2 3">
    <name type="scientific">Streptomyces rugosispiralis</name>
    <dbReference type="NCBI Taxonomy" id="2967341"/>
    <lineage>
        <taxon>Bacteria</taxon>
        <taxon>Bacillati</taxon>
        <taxon>Actinomycetota</taxon>
        <taxon>Actinomycetes</taxon>
        <taxon>Kitasatosporales</taxon>
        <taxon>Streptomycetaceae</taxon>
        <taxon>Streptomyces</taxon>
    </lineage>
</organism>
<comment type="caution">
    <text evidence="2">The sequence shown here is derived from an EMBL/GenBank/DDBJ whole genome shotgun (WGS) entry which is preliminary data.</text>
</comment>
<accession>A0ABT1VB93</accession>
<keyword evidence="3" id="KW-1185">Reference proteome</keyword>
<feature type="compositionally biased region" description="Pro residues" evidence="1">
    <location>
        <begin position="1"/>
        <end position="10"/>
    </location>
</feature>
<evidence type="ECO:0000256" key="1">
    <source>
        <dbReference type="SAM" id="MobiDB-lite"/>
    </source>
</evidence>
<dbReference type="EMBL" id="JANIAA010000051">
    <property type="protein sequence ID" value="MCQ8194659.1"/>
    <property type="molecule type" value="Genomic_DNA"/>
</dbReference>